<dbReference type="Proteomes" id="UP000827872">
    <property type="component" value="Linkage Group LG10"/>
</dbReference>
<evidence type="ECO:0000313" key="2">
    <source>
        <dbReference type="Proteomes" id="UP000827872"/>
    </source>
</evidence>
<proteinExistence type="predicted"/>
<dbReference type="EMBL" id="CM037623">
    <property type="protein sequence ID" value="KAH7988529.1"/>
    <property type="molecule type" value="Genomic_DNA"/>
</dbReference>
<evidence type="ECO:0000313" key="1">
    <source>
        <dbReference type="EMBL" id="KAH7988529.1"/>
    </source>
</evidence>
<gene>
    <name evidence="1" type="ORF">K3G42_018235</name>
</gene>
<keyword evidence="2" id="KW-1185">Reference proteome</keyword>
<comment type="caution">
    <text evidence="1">The sequence shown here is derived from an EMBL/GenBank/DDBJ whole genome shotgun (WGS) entry which is preliminary data.</text>
</comment>
<accession>A0ACB8E856</accession>
<reference evidence="1" key="1">
    <citation type="submission" date="2021-08" db="EMBL/GenBank/DDBJ databases">
        <title>The first chromosome-level gecko genome reveals the dynamic sex chromosomes of Neotropical dwarf geckos (Sphaerodactylidae: Sphaerodactylus).</title>
        <authorList>
            <person name="Pinto B.J."/>
            <person name="Keating S.E."/>
            <person name="Gamble T."/>
        </authorList>
    </citation>
    <scope>NUCLEOTIDE SEQUENCE</scope>
    <source>
        <strain evidence="1">TG3544</strain>
    </source>
</reference>
<sequence>MSVEPAVTSRGLHRLGNLLSSKYFRRYGSRPDDHQEQLKVSMLVNSHLSEGGEMPGIIVDQTPDPSVRILQGGSRVISGPAPASLRCHRAFQLYTVLMRLAVHHAVEIFAPAAARSFIRQPVNVNNREPFSCKLLGPEAETKARCAARDEDD</sequence>
<name>A0ACB8E856_9SAUR</name>
<organism evidence="1 2">
    <name type="scientific">Sphaerodactylus townsendi</name>
    <dbReference type="NCBI Taxonomy" id="933632"/>
    <lineage>
        <taxon>Eukaryota</taxon>
        <taxon>Metazoa</taxon>
        <taxon>Chordata</taxon>
        <taxon>Craniata</taxon>
        <taxon>Vertebrata</taxon>
        <taxon>Euteleostomi</taxon>
        <taxon>Lepidosauria</taxon>
        <taxon>Squamata</taxon>
        <taxon>Bifurcata</taxon>
        <taxon>Gekkota</taxon>
        <taxon>Sphaerodactylidae</taxon>
        <taxon>Sphaerodactylus</taxon>
    </lineage>
</organism>
<protein>
    <submittedName>
        <fullName evidence="1">Uncharacterized protein</fullName>
    </submittedName>
</protein>